<evidence type="ECO:0000256" key="10">
    <source>
        <dbReference type="ARBA" id="ARBA00022949"/>
    </source>
</evidence>
<keyword evidence="6" id="KW-1003">Cell membrane</keyword>
<dbReference type="GO" id="GO:0005886">
    <property type="term" value="C:plasma membrane"/>
    <property type="evidence" value="ECO:0007669"/>
    <property type="project" value="UniProtKB-SubCell"/>
</dbReference>
<reference evidence="17" key="3">
    <citation type="submission" date="2025-09" db="UniProtKB">
        <authorList>
            <consortium name="Ensembl"/>
        </authorList>
    </citation>
    <scope>IDENTIFICATION</scope>
</reference>
<dbReference type="SMART" id="SM00456">
    <property type="entry name" value="WW"/>
    <property type="match status" value="2"/>
</dbReference>
<evidence type="ECO:0000256" key="8">
    <source>
        <dbReference type="ARBA" id="ARBA00022741"/>
    </source>
</evidence>
<dbReference type="InterPro" id="IPR008145">
    <property type="entry name" value="GK/Ca_channel_bsu"/>
</dbReference>
<dbReference type="FunFam" id="2.20.70.10:FF:000001">
    <property type="entry name" value="Membrane-associated guanylate kinase, WW and PDZ domain-containing protein 1"/>
    <property type="match status" value="1"/>
</dbReference>
<keyword evidence="5" id="KW-0796">Tight junction</keyword>
<dbReference type="InterPro" id="IPR027417">
    <property type="entry name" value="P-loop_NTPase"/>
</dbReference>
<dbReference type="CDD" id="cd06731">
    <property type="entry name" value="PDZ1_MAGI-1_3-like"/>
    <property type="match status" value="1"/>
</dbReference>
<dbReference type="Gene3D" id="2.20.70.10">
    <property type="match status" value="2"/>
</dbReference>
<feature type="domain" description="WW" evidence="14">
    <location>
        <begin position="333"/>
        <end position="366"/>
    </location>
</feature>
<dbReference type="InterPro" id="IPR036034">
    <property type="entry name" value="PDZ_sf"/>
</dbReference>
<comment type="subcellular location">
    <subcellularLocation>
        <location evidence="2">Cell junction</location>
        <location evidence="2">Tight junction</location>
    </subcellularLocation>
    <subcellularLocation>
        <location evidence="1">Cell membrane</location>
        <topology evidence="1">Peripheral membrane protein</topology>
    </subcellularLocation>
</comment>
<dbReference type="FunFam" id="2.30.42.10:FF:000006">
    <property type="entry name" value="Membrane associated guanylate kinase, WW and PDZ domain containing 1"/>
    <property type="match status" value="1"/>
</dbReference>
<feature type="domain" description="Guanylate kinase-like" evidence="15">
    <location>
        <begin position="111"/>
        <end position="187"/>
    </location>
</feature>
<evidence type="ECO:0000256" key="5">
    <source>
        <dbReference type="ARBA" id="ARBA00022427"/>
    </source>
</evidence>
<sequence length="1460" mass="160309">MSRTLKKKKHWSNKVVECAVSWGNLGDFGSVVEVLGGAEVGQFPYLGQMKLDVLVCHVGKLPYYGDVLLEVNGTPVSGLTNRDTLAVIRHFREPIRLKTVKPGKVLNTDLRHYLSLQFQKGSLDHKLQQIIRDNLYLRTIPCTTRLPRDGEVPGVDYNFISLGDFRILEESGLLLESGTYDGNFYGTPKPPAEPNVVQPDLVDQVLFDEDFSGEVPRKRTTSVSKMDRKDSVLPEEEDDDERPPLLNGLPDHKEGADWRKAVPSYNQSSSSMDFRTWSSLPRDDSLEPLPLNWEMAYTETGMVYFIDHNTKTTTWLDPRLAKKAKPPEKCEDGELPYGWEEIDDPQYGTYYVDHINQKTQFENPVLEAKKRLNQETAAIQAAAATSQGKGSSSGFTADPGQLKGEMYHTALKKSPQGFGFTIIGGDRTDEFLQVKNVLSDGPAANDNKMASGDVIVEINGLCVLGKTHPEVVQMFQSIAINQYVDMVLCHGYSLPPDVDLDSDDPLPPPPLPPATQPQPALHGREVVTAVPLINGQPLLVKGDVLHSSTQELHYVTTDASGRPVVAALPNGRQAERGELVTGMLQPELVSVPLVKGPGGFGFAIADCPLGQKVKMILDAQWCRGLQKGDVIKEINRQNVQTLSHAQVVDILKDLPVGSEVNVLVLRGGQTSPVKSLKPRREMTASTETLDAITDSVPQALPYHSNSSTLRSMDSPKRDAKELYLKSKALLESRQPHTKDIDVFLKRDIETGFGFRVLGGEGPQQPNVFPQVYIGAIVPNGAAEKDGRLRAGDELIGIDGVIVKGRSHKQVLDLMTNAARNGQVMLTVRRKVIYREATDEDILDMTPVLVNGSPKLPRLPMPSALDHESFDITLHRKETEGFGFVILTSKSKPPYGVIPHKIGRIIEGSPTDRCGLLHVGDRISAVNGRSIIELCHSDIVLLIKEAGLVVTLTVVPEDEYKGPPSGASSAKQSPALQHKVLGQSYNLELEDKVDTFNWSDHKSLSLGDSGTLCVTGPNQGCLTVELERSPRGFGFSLRGGTEYNMGLYILRLAEDGPAQLDGRIHVGDEIVEINGEPARGISHTRAIELIQAGGSKVVLLLRPVATLTQDTNQHEQQPISPARFHGEMTFSSTSSSPLSSPYSPRASNFVSSHLKHSYNWGTLSPTGHHPIHRRVLTSVKEGSEWMDIKTEQIPPVSLEHVKFCKRTRAVKHPRERTSPKKNGETFTKAEQHPGSKKTESQAQKANPSRIRITQAPKNTQTESLEKPPQTGQRTMPNLQRTEHQQGPQRRLQSPPHRQSASHKEKNGEVKNAEVRQYSQGKETQGRGERKSLVTGESHSHGTQANRVRGTEKGLGKDLGSRNVNGKAKNAEKDTSSKRAMRKGDLLPSVQSSTSSAGSPIGATGRRNTFHNPRNDKDNVASVNNISGSPRSPEGAISPGPWKVPCSARILTQEEVLRNPVL</sequence>
<dbReference type="SMART" id="SM00228">
    <property type="entry name" value="PDZ"/>
    <property type="match status" value="6"/>
</dbReference>
<dbReference type="CDD" id="cd06735">
    <property type="entry name" value="PDZ5_MAGI-1_3-like"/>
    <property type="match status" value="1"/>
</dbReference>
<dbReference type="SUPFAM" id="SSF52540">
    <property type="entry name" value="P-loop containing nucleoside triphosphate hydrolases"/>
    <property type="match status" value="1"/>
</dbReference>
<feature type="domain" description="WW" evidence="14">
    <location>
        <begin position="287"/>
        <end position="320"/>
    </location>
</feature>
<dbReference type="Proteomes" id="UP000694680">
    <property type="component" value="Chromosome 5"/>
</dbReference>
<dbReference type="Pfam" id="PF00397">
    <property type="entry name" value="WW"/>
    <property type="match status" value="2"/>
</dbReference>
<evidence type="ECO:0000256" key="9">
    <source>
        <dbReference type="ARBA" id="ARBA00022840"/>
    </source>
</evidence>
<feature type="domain" description="PDZ" evidence="16">
    <location>
        <begin position="590"/>
        <end position="653"/>
    </location>
</feature>
<dbReference type="FunFam" id="2.30.42.10:FF:000005">
    <property type="entry name" value="Membrane associated guanylate kinase, WW and PDZ domain containing 1"/>
    <property type="match status" value="1"/>
</dbReference>
<name>A0A8C5HGW4_GOUWI</name>
<dbReference type="InterPro" id="IPR001478">
    <property type="entry name" value="PDZ"/>
</dbReference>
<dbReference type="Pfam" id="PF00595">
    <property type="entry name" value="PDZ"/>
    <property type="match status" value="4"/>
</dbReference>
<feature type="region of interest" description="Disordered" evidence="13">
    <location>
        <begin position="1206"/>
        <end position="1441"/>
    </location>
</feature>
<dbReference type="Gene3D" id="2.30.42.10">
    <property type="match status" value="5"/>
</dbReference>
<dbReference type="InterPro" id="IPR036020">
    <property type="entry name" value="WW_dom_sf"/>
</dbReference>
<evidence type="ECO:0000313" key="18">
    <source>
        <dbReference type="Proteomes" id="UP000694680"/>
    </source>
</evidence>
<dbReference type="GO" id="GO:0005923">
    <property type="term" value="C:bicellular tight junction"/>
    <property type="evidence" value="ECO:0007669"/>
    <property type="project" value="UniProtKB-SubCell"/>
</dbReference>
<evidence type="ECO:0000256" key="6">
    <source>
        <dbReference type="ARBA" id="ARBA00022475"/>
    </source>
</evidence>
<dbReference type="PANTHER" id="PTHR10316">
    <property type="entry name" value="MEMBRANE ASSOCIATED GUANYLATE KINASE-RELATED"/>
    <property type="match status" value="1"/>
</dbReference>
<protein>
    <recommendedName>
        <fullName evidence="4">Membrane-associated guanylate kinase, WW and PDZ domain-containing protein 3</fullName>
    </recommendedName>
    <alternativeName>
        <fullName evidence="12">Membrane-associated guanylate kinase inverted 3</fullName>
    </alternativeName>
</protein>
<dbReference type="FunFam" id="2.20.70.10:FF:000002">
    <property type="entry name" value="Membrane-associated guanylate kinase, WW and PDZ domain-containing protein 3 isoform 1"/>
    <property type="match status" value="1"/>
</dbReference>
<evidence type="ECO:0000259" key="14">
    <source>
        <dbReference type="PROSITE" id="PS50020"/>
    </source>
</evidence>
<dbReference type="PROSITE" id="PS01159">
    <property type="entry name" value="WW_DOMAIN_1"/>
    <property type="match status" value="2"/>
</dbReference>
<feature type="region of interest" description="Disordered" evidence="13">
    <location>
        <begin position="217"/>
        <end position="260"/>
    </location>
</feature>
<feature type="compositionally biased region" description="Polar residues" evidence="13">
    <location>
        <begin position="1419"/>
        <end position="1428"/>
    </location>
</feature>
<evidence type="ECO:0000313" key="17">
    <source>
        <dbReference type="Ensembl" id="ENSGWIP00000045101.1"/>
    </source>
</evidence>
<feature type="domain" description="PDZ" evidence="16">
    <location>
        <begin position="1022"/>
        <end position="1104"/>
    </location>
</feature>
<dbReference type="PANTHER" id="PTHR10316:SF65">
    <property type="entry name" value="MEMBRANE-ASSOCIATED GUANYLATE KINASE, WW AND PDZ DOMAIN-CONTAINING PROTEIN 3 ISOFORM X1"/>
    <property type="match status" value="1"/>
</dbReference>
<dbReference type="CDD" id="cd06730">
    <property type="entry name" value="PDZ0_MAGI-1_3-like"/>
    <property type="match status" value="1"/>
</dbReference>
<keyword evidence="18" id="KW-1185">Reference proteome</keyword>
<evidence type="ECO:0000256" key="11">
    <source>
        <dbReference type="ARBA" id="ARBA00023136"/>
    </source>
</evidence>
<feature type="compositionally biased region" description="Basic and acidic residues" evidence="13">
    <location>
        <begin position="1367"/>
        <end position="1383"/>
    </location>
</feature>
<dbReference type="GO" id="GO:0005524">
    <property type="term" value="F:ATP binding"/>
    <property type="evidence" value="ECO:0007669"/>
    <property type="project" value="UniProtKB-KW"/>
</dbReference>
<feature type="compositionally biased region" description="Basic and acidic residues" evidence="13">
    <location>
        <begin position="1347"/>
        <end position="1358"/>
    </location>
</feature>
<feature type="compositionally biased region" description="Polar residues" evidence="13">
    <location>
        <begin position="1333"/>
        <end position="1344"/>
    </location>
</feature>
<keyword evidence="11" id="KW-0472">Membrane</keyword>
<reference evidence="17" key="1">
    <citation type="submission" date="2020-06" db="EMBL/GenBank/DDBJ databases">
        <authorList>
            <consortium name="Wellcome Sanger Institute Data Sharing"/>
        </authorList>
    </citation>
    <scope>NUCLEOTIDE SEQUENCE [LARGE SCALE GENOMIC DNA]</scope>
</reference>
<dbReference type="Ensembl" id="ENSGWIT00000048860.1">
    <property type="protein sequence ID" value="ENSGWIP00000045101.1"/>
    <property type="gene ID" value="ENSGWIG00000022369.1"/>
</dbReference>
<dbReference type="CDD" id="cd06732">
    <property type="entry name" value="PDZ2_MAGI-1_3-like"/>
    <property type="match status" value="1"/>
</dbReference>
<evidence type="ECO:0000256" key="7">
    <source>
        <dbReference type="ARBA" id="ARBA00022737"/>
    </source>
</evidence>
<evidence type="ECO:0000256" key="12">
    <source>
        <dbReference type="ARBA" id="ARBA00033438"/>
    </source>
</evidence>
<feature type="compositionally biased region" description="Polar residues" evidence="13">
    <location>
        <begin position="1387"/>
        <end position="1396"/>
    </location>
</feature>
<evidence type="ECO:0000256" key="13">
    <source>
        <dbReference type="SAM" id="MobiDB-lite"/>
    </source>
</evidence>
<dbReference type="InterPro" id="IPR008144">
    <property type="entry name" value="Guanylate_kin-like_dom"/>
</dbReference>
<dbReference type="InterPro" id="IPR001202">
    <property type="entry name" value="WW_dom"/>
</dbReference>
<dbReference type="PROSITE" id="PS50020">
    <property type="entry name" value="WW_DOMAIN_2"/>
    <property type="match status" value="2"/>
</dbReference>
<feature type="compositionally biased region" description="Basic and acidic residues" evidence="13">
    <location>
        <begin position="250"/>
        <end position="260"/>
    </location>
</feature>
<evidence type="ECO:0000256" key="1">
    <source>
        <dbReference type="ARBA" id="ARBA00004202"/>
    </source>
</evidence>
<evidence type="ECO:0000256" key="2">
    <source>
        <dbReference type="ARBA" id="ARBA00004435"/>
    </source>
</evidence>
<dbReference type="GO" id="GO:0007165">
    <property type="term" value="P:signal transduction"/>
    <property type="evidence" value="ECO:0007669"/>
    <property type="project" value="TreeGrafter"/>
</dbReference>
<dbReference type="FunFam" id="2.30.42.10:FF:000012">
    <property type="entry name" value="Membrane associated guanylate kinase, WW and PDZ domain containing 1"/>
    <property type="match status" value="1"/>
</dbReference>
<dbReference type="PROSITE" id="PS50106">
    <property type="entry name" value="PDZ"/>
    <property type="match status" value="6"/>
</dbReference>
<keyword evidence="8" id="KW-0547">Nucleotide-binding</keyword>
<dbReference type="SUPFAM" id="SSF50156">
    <property type="entry name" value="PDZ domain-like"/>
    <property type="match status" value="6"/>
</dbReference>
<dbReference type="PROSITE" id="PS50052">
    <property type="entry name" value="GUANYLATE_KINASE_2"/>
    <property type="match status" value="1"/>
</dbReference>
<evidence type="ECO:0000259" key="16">
    <source>
        <dbReference type="PROSITE" id="PS50106"/>
    </source>
</evidence>
<dbReference type="CDD" id="cd06733">
    <property type="entry name" value="PDZ3_MAGI-1_3-like"/>
    <property type="match status" value="1"/>
</dbReference>
<dbReference type="CDD" id="cd06734">
    <property type="entry name" value="PDZ4_MAGI-1_3-like"/>
    <property type="match status" value="1"/>
</dbReference>
<comment type="similarity">
    <text evidence="3">Belongs to the MAGUK family.</text>
</comment>
<evidence type="ECO:0000259" key="15">
    <source>
        <dbReference type="PROSITE" id="PS50052"/>
    </source>
</evidence>
<dbReference type="Gene3D" id="3.30.63.10">
    <property type="entry name" value="Guanylate Kinase phosphate binding domain"/>
    <property type="match status" value="1"/>
</dbReference>
<evidence type="ECO:0000256" key="3">
    <source>
        <dbReference type="ARBA" id="ARBA00007014"/>
    </source>
</evidence>
<feature type="compositionally biased region" description="Polar residues" evidence="13">
    <location>
        <begin position="1268"/>
        <end position="1297"/>
    </location>
</feature>
<feature type="domain" description="PDZ" evidence="16">
    <location>
        <begin position="741"/>
        <end position="829"/>
    </location>
</feature>
<keyword evidence="7" id="KW-0677">Repeat</keyword>
<dbReference type="FunFam" id="2.30.42.10:FF:000131">
    <property type="entry name" value="membrane-associated guanylate kinase, WW and PDZ domain-containing protein 3 isoform X1"/>
    <property type="match status" value="1"/>
</dbReference>
<feature type="compositionally biased region" description="Basic and acidic residues" evidence="13">
    <location>
        <begin position="1300"/>
        <end position="1312"/>
    </location>
</feature>
<dbReference type="InterPro" id="IPR020590">
    <property type="entry name" value="Guanylate_kinase_CS"/>
</dbReference>
<keyword evidence="9" id="KW-0067">ATP-binding</keyword>
<dbReference type="CDD" id="cd00201">
    <property type="entry name" value="WW"/>
    <property type="match status" value="2"/>
</dbReference>
<feature type="region of interest" description="Disordered" evidence="13">
    <location>
        <begin position="498"/>
        <end position="519"/>
    </location>
</feature>
<dbReference type="SMART" id="SM00072">
    <property type="entry name" value="GuKc"/>
    <property type="match status" value="1"/>
</dbReference>
<accession>A0A8C5HGW4</accession>
<proteinExistence type="inferred from homology"/>
<feature type="domain" description="PDZ" evidence="16">
    <location>
        <begin position="870"/>
        <end position="957"/>
    </location>
</feature>
<dbReference type="GO" id="GO:0005737">
    <property type="term" value="C:cytoplasm"/>
    <property type="evidence" value="ECO:0007669"/>
    <property type="project" value="TreeGrafter"/>
</dbReference>
<feature type="compositionally biased region" description="Basic and acidic residues" evidence="13">
    <location>
        <begin position="1214"/>
        <end position="1238"/>
    </location>
</feature>
<dbReference type="Pfam" id="PF00625">
    <property type="entry name" value="Guanylate_kin"/>
    <property type="match status" value="1"/>
</dbReference>
<feature type="compositionally biased region" description="Pro residues" evidence="13">
    <location>
        <begin position="505"/>
        <end position="516"/>
    </location>
</feature>
<evidence type="ECO:0000256" key="4">
    <source>
        <dbReference type="ARBA" id="ARBA00016171"/>
    </source>
</evidence>
<feature type="domain" description="PDZ" evidence="16">
    <location>
        <begin position="65"/>
        <end position="103"/>
    </location>
</feature>
<organism evidence="17 18">
    <name type="scientific">Gouania willdenowi</name>
    <name type="common">Blunt-snouted clingfish</name>
    <name type="synonym">Lepadogaster willdenowi</name>
    <dbReference type="NCBI Taxonomy" id="441366"/>
    <lineage>
        <taxon>Eukaryota</taxon>
        <taxon>Metazoa</taxon>
        <taxon>Chordata</taxon>
        <taxon>Craniata</taxon>
        <taxon>Vertebrata</taxon>
        <taxon>Euteleostomi</taxon>
        <taxon>Actinopterygii</taxon>
        <taxon>Neopterygii</taxon>
        <taxon>Teleostei</taxon>
        <taxon>Neoteleostei</taxon>
        <taxon>Acanthomorphata</taxon>
        <taxon>Ovalentaria</taxon>
        <taxon>Blenniimorphae</taxon>
        <taxon>Blenniiformes</taxon>
        <taxon>Gobiesocoidei</taxon>
        <taxon>Gobiesocidae</taxon>
        <taxon>Gobiesocinae</taxon>
        <taxon>Gouania</taxon>
    </lineage>
</organism>
<reference evidence="17" key="2">
    <citation type="submission" date="2025-08" db="UniProtKB">
        <authorList>
            <consortium name="Ensembl"/>
        </authorList>
    </citation>
    <scope>IDENTIFICATION</scope>
</reference>
<dbReference type="SUPFAM" id="SSF51045">
    <property type="entry name" value="WW domain"/>
    <property type="match status" value="2"/>
</dbReference>
<feature type="domain" description="PDZ" evidence="16">
    <location>
        <begin position="408"/>
        <end position="477"/>
    </location>
</feature>
<dbReference type="PROSITE" id="PS00856">
    <property type="entry name" value="GUANYLATE_KINASE_1"/>
    <property type="match status" value="1"/>
</dbReference>
<dbReference type="FunFam" id="3.30.63.10:FF:000003">
    <property type="entry name" value="Membrane-associated guanylate kinase, WW and PDZ domain-containing protein 3 isoform 1"/>
    <property type="match status" value="1"/>
</dbReference>
<keyword evidence="10" id="KW-0965">Cell junction</keyword>
<gene>
    <name evidence="17" type="primary">LOC114463143</name>
</gene>